<proteinExistence type="predicted"/>
<keyword evidence="2" id="KW-1185">Reference proteome</keyword>
<reference evidence="1" key="1">
    <citation type="submission" date="2023-03" db="EMBL/GenBank/DDBJ databases">
        <title>Massive genome expansion in bonnet fungi (Mycena s.s.) driven by repeated elements and novel gene families across ecological guilds.</title>
        <authorList>
            <consortium name="Lawrence Berkeley National Laboratory"/>
            <person name="Harder C.B."/>
            <person name="Miyauchi S."/>
            <person name="Viragh M."/>
            <person name="Kuo A."/>
            <person name="Thoen E."/>
            <person name="Andreopoulos B."/>
            <person name="Lu D."/>
            <person name="Skrede I."/>
            <person name="Drula E."/>
            <person name="Henrissat B."/>
            <person name="Morin E."/>
            <person name="Kohler A."/>
            <person name="Barry K."/>
            <person name="LaButti K."/>
            <person name="Morin E."/>
            <person name="Salamov A."/>
            <person name="Lipzen A."/>
            <person name="Mereny Z."/>
            <person name="Hegedus B."/>
            <person name="Baldrian P."/>
            <person name="Stursova M."/>
            <person name="Weitz H."/>
            <person name="Taylor A."/>
            <person name="Grigoriev I.V."/>
            <person name="Nagy L.G."/>
            <person name="Martin F."/>
            <person name="Kauserud H."/>
        </authorList>
    </citation>
    <scope>NUCLEOTIDE SEQUENCE</scope>
    <source>
        <strain evidence="1">9144</strain>
    </source>
</reference>
<accession>A0AAD6Y7V6</accession>
<dbReference type="EMBL" id="JARJCW010000048">
    <property type="protein sequence ID" value="KAJ7204181.1"/>
    <property type="molecule type" value="Genomic_DNA"/>
</dbReference>
<evidence type="ECO:0000313" key="1">
    <source>
        <dbReference type="EMBL" id="KAJ7204181.1"/>
    </source>
</evidence>
<sequence length="523" mass="57923">MQSSLTDRVPTRDYIFSIVSSTNLAGRWLSELVRDVREERRCVMVVGMLSRAGRVTGRDMIAPDGERGAAFAEVSQSVGVWSESSDAECETAVGGEGPDGGGAVAASVQEGKGRHAQGTGPKAGRISGSVHTWSRGASPFPLSFTISMPSKRLPVQELCDAIVDLLLDNRYDLRSIARASRSFAPRAQSHLFRELKSVTITQRLVDTMKSSPHLIPMVEILSFDGAKSPALDLLASIPWQRVHRLHLGPIESRASGVNLEGVQTLISLPSVRHVQLEYECGTRYHRREVFGLLSHLNPGVEVLEFINLSLKYSPSHPYYNNEFPKTQDDPTPPPPHSRAVVPRLRQLGLIRSPGDFLCEPGCPLDLSALHELELHNASDVLLSTVSATVRKLTVDEVGDIKSINIHLLHNITDIYCQTFGKYSLLHRLFDHVASDNRISNIYITTNSNGIEHNSKPDKWDGFVVAAGDLDRAVLARLPVLQKVFIKVKRTSMFLDEKELQKKVEDAFPKLVEQNLLEVSFEDY</sequence>
<gene>
    <name evidence="1" type="ORF">GGX14DRAFT_398488</name>
</gene>
<name>A0AAD6Y7V6_9AGAR</name>
<dbReference type="Proteomes" id="UP001219525">
    <property type="component" value="Unassembled WGS sequence"/>
</dbReference>
<protein>
    <submittedName>
        <fullName evidence="1">Uncharacterized protein</fullName>
    </submittedName>
</protein>
<evidence type="ECO:0000313" key="2">
    <source>
        <dbReference type="Proteomes" id="UP001219525"/>
    </source>
</evidence>
<comment type="caution">
    <text evidence="1">The sequence shown here is derived from an EMBL/GenBank/DDBJ whole genome shotgun (WGS) entry which is preliminary data.</text>
</comment>
<dbReference type="AlphaFoldDB" id="A0AAD6Y7V6"/>
<organism evidence="1 2">
    <name type="scientific">Mycena pura</name>
    <dbReference type="NCBI Taxonomy" id="153505"/>
    <lineage>
        <taxon>Eukaryota</taxon>
        <taxon>Fungi</taxon>
        <taxon>Dikarya</taxon>
        <taxon>Basidiomycota</taxon>
        <taxon>Agaricomycotina</taxon>
        <taxon>Agaricomycetes</taxon>
        <taxon>Agaricomycetidae</taxon>
        <taxon>Agaricales</taxon>
        <taxon>Marasmiineae</taxon>
        <taxon>Mycenaceae</taxon>
        <taxon>Mycena</taxon>
    </lineage>
</organism>